<dbReference type="Pfam" id="PF09587">
    <property type="entry name" value="PGA_cap"/>
    <property type="match status" value="1"/>
</dbReference>
<dbReference type="PANTHER" id="PTHR33393:SF12">
    <property type="entry name" value="CAPSULE BIOSYNTHESIS PROTEIN CAPA"/>
    <property type="match status" value="1"/>
</dbReference>
<evidence type="ECO:0000259" key="2">
    <source>
        <dbReference type="SMART" id="SM00854"/>
    </source>
</evidence>
<evidence type="ECO:0000256" key="1">
    <source>
        <dbReference type="ARBA" id="ARBA00005662"/>
    </source>
</evidence>
<dbReference type="RefSeq" id="WP_058514613.1">
    <property type="nucleotide sequence ID" value="NZ_CAAAIH010000047.1"/>
</dbReference>
<feature type="domain" description="Capsule synthesis protein CapA" evidence="2">
    <location>
        <begin position="102"/>
        <end position="347"/>
    </location>
</feature>
<evidence type="ECO:0000313" key="4">
    <source>
        <dbReference type="Proteomes" id="UP000054703"/>
    </source>
</evidence>
<comment type="similarity">
    <text evidence="1">Belongs to the CapA family.</text>
</comment>
<dbReference type="SUPFAM" id="SSF56300">
    <property type="entry name" value="Metallo-dependent phosphatases"/>
    <property type="match status" value="1"/>
</dbReference>
<keyword evidence="4" id="KW-1185">Reference proteome</keyword>
<proteinExistence type="inferred from homology"/>
<dbReference type="InterPro" id="IPR029052">
    <property type="entry name" value="Metallo-depent_PP-like"/>
</dbReference>
<organism evidence="3 4">
    <name type="scientific">Legionella santicrucis</name>
    <dbReference type="NCBI Taxonomy" id="45074"/>
    <lineage>
        <taxon>Bacteria</taxon>
        <taxon>Pseudomonadati</taxon>
        <taxon>Pseudomonadota</taxon>
        <taxon>Gammaproteobacteria</taxon>
        <taxon>Legionellales</taxon>
        <taxon>Legionellaceae</taxon>
        <taxon>Legionella</taxon>
    </lineage>
</organism>
<dbReference type="SMART" id="SM00854">
    <property type="entry name" value="PGA_cap"/>
    <property type="match status" value="1"/>
</dbReference>
<dbReference type="STRING" id="45074.Lsan_2536"/>
<dbReference type="PANTHER" id="PTHR33393">
    <property type="entry name" value="POLYGLUTAMINE SYNTHESIS ACCESSORY PROTEIN RV0574C-RELATED"/>
    <property type="match status" value="1"/>
</dbReference>
<dbReference type="AlphaFoldDB" id="A0A0W0YKM0"/>
<comment type="caution">
    <text evidence="3">The sequence shown here is derived from an EMBL/GenBank/DDBJ whole genome shotgun (WGS) entry which is preliminary data.</text>
</comment>
<dbReference type="InterPro" id="IPR052169">
    <property type="entry name" value="CW_Biosynth-Accessory"/>
</dbReference>
<evidence type="ECO:0000313" key="3">
    <source>
        <dbReference type="EMBL" id="KTD57434.1"/>
    </source>
</evidence>
<dbReference type="Gene3D" id="3.60.21.10">
    <property type="match status" value="1"/>
</dbReference>
<name>A0A0W0YKM0_9GAMM</name>
<gene>
    <name evidence="3" type="ORF">Lsan_2536</name>
</gene>
<dbReference type="Proteomes" id="UP000054703">
    <property type="component" value="Unassembled WGS sequence"/>
</dbReference>
<accession>A0A0W0YKM0</accession>
<dbReference type="EMBL" id="LNYU01000075">
    <property type="protein sequence ID" value="KTD57434.1"/>
    <property type="molecule type" value="Genomic_DNA"/>
</dbReference>
<dbReference type="PATRIC" id="fig|45074.5.peg.2729"/>
<reference evidence="3 4" key="1">
    <citation type="submission" date="2015-11" db="EMBL/GenBank/DDBJ databases">
        <title>Genomic analysis of 38 Legionella species identifies large and diverse effector repertoires.</title>
        <authorList>
            <person name="Burstein D."/>
            <person name="Amaro F."/>
            <person name="Zusman T."/>
            <person name="Lifshitz Z."/>
            <person name="Cohen O."/>
            <person name="Gilbert J.A."/>
            <person name="Pupko T."/>
            <person name="Shuman H.A."/>
            <person name="Segal G."/>
        </authorList>
    </citation>
    <scope>NUCLEOTIDE SEQUENCE [LARGE SCALE GENOMIC DNA]</scope>
    <source>
        <strain evidence="3 4">SC-63-C7</strain>
    </source>
</reference>
<sequence>MKKSVIILFVLLVFIVVYYRLHSISTTQKNFPEHALNERASWAQWRTEGKGVLKYFLHFFDYQKKATLMVLNPFPGQIAFFAHQKKLLAKLPQPSSEETFVRVGFVGDLMAVPNYDKQFIAPKILNLLAQMDFVLGNLETPVSSSSTISKFRNALSQFNVPNDYLNALTLNGKPVFDFLSLANNHVLDRGDLGAQETMRELKSRGIQAHGADQQKFIIYTIKGIRFGVATATWGVNPQFSQNTTPIQYLPGIAPLDKNKVELSQLIDALHEMKQAKVDFKILFLHWGFEFELYPDPLIQDIGYQLIQNGADLIIGSHPHVLQPFELVQSSEHTGLIAYSMGNFISDMSNPFTRIGLIQELYVWRNSQQTIQWALGPSRLTQVADIKHPRTELLKKPPPKDLYDAYVYYQYSLNLPFLVWN</sequence>
<dbReference type="OrthoDB" id="9810718at2"/>
<protein>
    <submittedName>
        <fullName evidence="3">Capsule biosynthesis protein</fullName>
    </submittedName>
</protein>
<dbReference type="InterPro" id="IPR019079">
    <property type="entry name" value="Capsule_synth_CapA"/>
</dbReference>
<dbReference type="CDD" id="cd07381">
    <property type="entry name" value="MPP_CapA"/>
    <property type="match status" value="1"/>
</dbReference>